<keyword evidence="2" id="KW-0812">Transmembrane</keyword>
<proteinExistence type="predicted"/>
<dbReference type="Proteomes" id="UP000789508">
    <property type="component" value="Unassembled WGS sequence"/>
</dbReference>
<dbReference type="AlphaFoldDB" id="A0A9N8WE67"/>
<dbReference type="EMBL" id="CAJVPS010000359">
    <property type="protein sequence ID" value="CAG8480287.1"/>
    <property type="molecule type" value="Genomic_DNA"/>
</dbReference>
<name>A0A9N8WE67_9GLOM</name>
<protein>
    <submittedName>
        <fullName evidence="3">1426_t:CDS:1</fullName>
    </submittedName>
</protein>
<evidence type="ECO:0000313" key="3">
    <source>
        <dbReference type="EMBL" id="CAG8480287.1"/>
    </source>
</evidence>
<evidence type="ECO:0000256" key="1">
    <source>
        <dbReference type="SAM" id="MobiDB-lite"/>
    </source>
</evidence>
<dbReference type="OrthoDB" id="10441385at2759"/>
<reference evidence="3" key="1">
    <citation type="submission" date="2021-06" db="EMBL/GenBank/DDBJ databases">
        <authorList>
            <person name="Kallberg Y."/>
            <person name="Tangrot J."/>
            <person name="Rosling A."/>
        </authorList>
    </citation>
    <scope>NUCLEOTIDE SEQUENCE</scope>
    <source>
        <strain evidence="3">FL130A</strain>
    </source>
</reference>
<keyword evidence="2" id="KW-1133">Transmembrane helix</keyword>
<accession>A0A9N8WE67</accession>
<keyword evidence="2" id="KW-0472">Membrane</keyword>
<evidence type="ECO:0000313" key="4">
    <source>
        <dbReference type="Proteomes" id="UP000789508"/>
    </source>
</evidence>
<comment type="caution">
    <text evidence="3">The sequence shown here is derived from an EMBL/GenBank/DDBJ whole genome shotgun (WGS) entry which is preliminary data.</text>
</comment>
<sequence>MSSTYSKLDSPGISLPNLPSLNPNEGGGLGSIGAGQARPKKGEFDPNFPWERGQVPCLDVITPTPGTVVNPNDRIVIRWQKSENCTAMTPLTNFDINLVASPSVKGTVAKPKMSAEYQTEIATGVEEMYYEWIVPVIGYGSVKNYTAYYIHVQCVSMVNTKDGEVVVFGNMLEPFTITRTATQEPKTYFPIYTPTKSLANSNNSMLPKETNGSNSSNGKHLSDAIIEIPFIRTIIALVTLFLGFFLLM</sequence>
<evidence type="ECO:0000256" key="2">
    <source>
        <dbReference type="SAM" id="Phobius"/>
    </source>
</evidence>
<organism evidence="3 4">
    <name type="scientific">Ambispora leptoticha</name>
    <dbReference type="NCBI Taxonomy" id="144679"/>
    <lineage>
        <taxon>Eukaryota</taxon>
        <taxon>Fungi</taxon>
        <taxon>Fungi incertae sedis</taxon>
        <taxon>Mucoromycota</taxon>
        <taxon>Glomeromycotina</taxon>
        <taxon>Glomeromycetes</taxon>
        <taxon>Archaeosporales</taxon>
        <taxon>Ambisporaceae</taxon>
        <taxon>Ambispora</taxon>
    </lineage>
</organism>
<gene>
    <name evidence="3" type="ORF">ALEPTO_LOCUS2452</name>
</gene>
<feature type="region of interest" description="Disordered" evidence="1">
    <location>
        <begin position="1"/>
        <end position="46"/>
    </location>
</feature>
<keyword evidence="4" id="KW-1185">Reference proteome</keyword>
<feature type="transmembrane region" description="Helical" evidence="2">
    <location>
        <begin position="229"/>
        <end position="247"/>
    </location>
</feature>